<feature type="transmembrane region" description="Helical" evidence="2">
    <location>
        <begin position="24"/>
        <end position="43"/>
    </location>
</feature>
<dbReference type="Proteomes" id="UP001183607">
    <property type="component" value="Unassembled WGS sequence"/>
</dbReference>
<keyword evidence="2" id="KW-1133">Transmembrane helix</keyword>
<evidence type="ECO:0000256" key="1">
    <source>
        <dbReference type="SAM" id="MobiDB-lite"/>
    </source>
</evidence>
<dbReference type="AlphaFoldDB" id="A0ABD5EA57"/>
<keyword evidence="2" id="KW-0812">Transmembrane</keyword>
<reference evidence="4" key="1">
    <citation type="submission" date="2023-07" db="EMBL/GenBank/DDBJ databases">
        <title>30 novel species of actinomycetes from the DSMZ collection.</title>
        <authorList>
            <person name="Nouioui I."/>
        </authorList>
    </citation>
    <scope>NUCLEOTIDE SEQUENCE [LARGE SCALE GENOMIC DNA]</scope>
    <source>
        <strain evidence="4">DSM 41982</strain>
    </source>
</reference>
<protein>
    <submittedName>
        <fullName evidence="3">Uncharacterized protein</fullName>
    </submittedName>
</protein>
<feature type="region of interest" description="Disordered" evidence="1">
    <location>
        <begin position="276"/>
        <end position="319"/>
    </location>
</feature>
<comment type="caution">
    <text evidence="3">The sequence shown here is derived from an EMBL/GenBank/DDBJ whole genome shotgun (WGS) entry which is preliminary data.</text>
</comment>
<evidence type="ECO:0000313" key="4">
    <source>
        <dbReference type="Proteomes" id="UP001183607"/>
    </source>
</evidence>
<dbReference type="EMBL" id="JAVRER010000042">
    <property type="protein sequence ID" value="MDT0418314.1"/>
    <property type="molecule type" value="Genomic_DNA"/>
</dbReference>
<feature type="compositionally biased region" description="Basic and acidic residues" evidence="1">
    <location>
        <begin position="279"/>
        <end position="303"/>
    </location>
</feature>
<keyword evidence="2" id="KW-0472">Membrane</keyword>
<evidence type="ECO:0000313" key="3">
    <source>
        <dbReference type="EMBL" id="MDT0418314.1"/>
    </source>
</evidence>
<proteinExistence type="predicted"/>
<sequence>MGRKKASPDVWGSHEARRRRGGQGWWYVVGLLALAAVLVVAVGPGRVAAWFGAEDTSALPAETAHPENAPAAPLAKGPTGAHPFRGSPAARWADGRDGITVPGARATGWMSKAQVADALADTVDFLAASNLDPAVLRGERPREAIALINPHQKDMREFLETAFSAPTREQNPLHLFSRFDTTLVQPATKVIKTRGRLDYRAGKNGAVQVTSDVTFVYALERAGGGEVTRTIVRRELVVNWDDPSRIITEPGTFSLVSFTSVSANGGCDKAKPLYAPTFDSDRAAGKDIEATGPEKDPYDRSEDVGTLSDSDKCGAVSRL</sequence>
<dbReference type="RefSeq" id="WP_093853952.1">
    <property type="nucleotide sequence ID" value="NZ_JAVRER010000042.1"/>
</dbReference>
<feature type="region of interest" description="Disordered" evidence="1">
    <location>
        <begin position="62"/>
        <end position="88"/>
    </location>
</feature>
<organism evidence="3 4">
    <name type="scientific">Streptomyces evansiae</name>
    <dbReference type="NCBI Taxonomy" id="3075535"/>
    <lineage>
        <taxon>Bacteria</taxon>
        <taxon>Bacillati</taxon>
        <taxon>Actinomycetota</taxon>
        <taxon>Actinomycetes</taxon>
        <taxon>Kitasatosporales</taxon>
        <taxon>Streptomycetaceae</taxon>
        <taxon>Streptomyces</taxon>
    </lineage>
</organism>
<evidence type="ECO:0000256" key="2">
    <source>
        <dbReference type="SAM" id="Phobius"/>
    </source>
</evidence>
<name>A0ABD5EA57_9ACTN</name>
<gene>
    <name evidence="3" type="ORF">RM574_22770</name>
</gene>
<accession>A0ABD5EA57</accession>